<keyword evidence="1" id="KW-1133">Transmembrane helix</keyword>
<dbReference type="EMBL" id="QSBY01000001">
    <property type="protein sequence ID" value="RHW74384.1"/>
    <property type="molecule type" value="Genomic_DNA"/>
</dbReference>
<accession>A0A3L6LCI2</accession>
<protein>
    <submittedName>
        <fullName evidence="2">Uncharacterized protein</fullName>
    </submittedName>
</protein>
<proteinExistence type="predicted"/>
<gene>
    <name evidence="2" type="ORF">DPX39_010039700</name>
</gene>
<dbReference type="Proteomes" id="UP000266743">
    <property type="component" value="Chromosome 1"/>
</dbReference>
<evidence type="ECO:0000313" key="2">
    <source>
        <dbReference type="EMBL" id="RHW74384.1"/>
    </source>
</evidence>
<sequence length="48" mass="5896">MTAWGPNTAEKKYFCIYDNTLIFVFLSFFFFFFLVSWVYFPHFILAQH</sequence>
<dbReference type="AlphaFoldDB" id="A0A3L6LCI2"/>
<evidence type="ECO:0000313" key="3">
    <source>
        <dbReference type="Proteomes" id="UP000266743"/>
    </source>
</evidence>
<name>A0A3L6LCI2_9TRYP</name>
<feature type="transmembrane region" description="Helical" evidence="1">
    <location>
        <begin position="20"/>
        <end position="40"/>
    </location>
</feature>
<organism evidence="2 3">
    <name type="scientific">Trypanosoma brucei equiperdum</name>
    <dbReference type="NCBI Taxonomy" id="630700"/>
    <lineage>
        <taxon>Eukaryota</taxon>
        <taxon>Discoba</taxon>
        <taxon>Euglenozoa</taxon>
        <taxon>Kinetoplastea</taxon>
        <taxon>Metakinetoplastina</taxon>
        <taxon>Trypanosomatida</taxon>
        <taxon>Trypanosomatidae</taxon>
        <taxon>Trypanosoma</taxon>
    </lineage>
</organism>
<reference evidence="2 3" key="1">
    <citation type="submission" date="2018-09" db="EMBL/GenBank/DDBJ databases">
        <title>whole genome sequence of T. equiperdum IVM-t1 strain.</title>
        <authorList>
            <person name="Suganuma K."/>
        </authorList>
    </citation>
    <scope>NUCLEOTIDE SEQUENCE [LARGE SCALE GENOMIC DNA]</scope>
    <source>
        <strain evidence="2 3">IVM-t1</strain>
    </source>
</reference>
<evidence type="ECO:0000256" key="1">
    <source>
        <dbReference type="SAM" id="Phobius"/>
    </source>
</evidence>
<keyword evidence="1" id="KW-0812">Transmembrane</keyword>
<comment type="caution">
    <text evidence="2">The sequence shown here is derived from an EMBL/GenBank/DDBJ whole genome shotgun (WGS) entry which is preliminary data.</text>
</comment>
<keyword evidence="1" id="KW-0472">Membrane</keyword>